<dbReference type="InterPro" id="IPR050360">
    <property type="entry name" value="MFS_Sugar_Transporters"/>
</dbReference>
<protein>
    <recommendedName>
        <fullName evidence="8">Major facilitator superfamily (MFS) profile domain-containing protein</fullName>
    </recommendedName>
</protein>
<dbReference type="AlphaFoldDB" id="A0A0D1YX42"/>
<gene>
    <name evidence="6" type="ORF">PV11_06936</name>
</gene>
<keyword evidence="4 5" id="KW-0472">Membrane</keyword>
<keyword evidence="3 5" id="KW-1133">Transmembrane helix</keyword>
<feature type="transmembrane region" description="Helical" evidence="5">
    <location>
        <begin position="96"/>
        <end position="114"/>
    </location>
</feature>
<evidence type="ECO:0000256" key="5">
    <source>
        <dbReference type="SAM" id="Phobius"/>
    </source>
</evidence>
<dbReference type="PANTHER" id="PTHR48022:SF10">
    <property type="entry name" value="MAJOR FACILITATOR SUPERFAMILY (MFS) PROFILE DOMAIN-CONTAINING PROTEIN"/>
    <property type="match status" value="1"/>
</dbReference>
<dbReference type="EMBL" id="KN846953">
    <property type="protein sequence ID" value="KIV79373.1"/>
    <property type="molecule type" value="Genomic_DNA"/>
</dbReference>
<sequence length="171" mass="19356">MAALCMLGMGLACTCRGIDIISGRIIVSMTIIFLFFYGNTVSPYSAQVAGEIPSQPLRAYTMAFSWSVSFFFGWLLTFTAPYFINPTALNWGAQYAYIWAPTNLLCAAFTFFFVPETNKRTLEEIDECYNKKIPIRKFKSYQSVDTVQARREVVNHQALVHRQKAEEGVSV</sequence>
<comment type="subcellular location">
    <subcellularLocation>
        <location evidence="1">Membrane</location>
        <topology evidence="1">Multi-pass membrane protein</topology>
    </subcellularLocation>
</comment>
<dbReference type="PANTHER" id="PTHR48022">
    <property type="entry name" value="PLASTIDIC GLUCOSE TRANSPORTER 4"/>
    <property type="match status" value="1"/>
</dbReference>
<feature type="transmembrane region" description="Helical" evidence="5">
    <location>
        <begin position="59"/>
        <end position="84"/>
    </location>
</feature>
<dbReference type="GO" id="GO:0005351">
    <property type="term" value="F:carbohydrate:proton symporter activity"/>
    <property type="evidence" value="ECO:0007669"/>
    <property type="project" value="TreeGrafter"/>
</dbReference>
<proteinExistence type="predicted"/>
<dbReference type="HOGENOM" id="CLU_1562894_0_0_1"/>
<evidence type="ECO:0008006" key="8">
    <source>
        <dbReference type="Google" id="ProtNLM"/>
    </source>
</evidence>
<organism evidence="6 7">
    <name type="scientific">Exophiala sideris</name>
    <dbReference type="NCBI Taxonomy" id="1016849"/>
    <lineage>
        <taxon>Eukaryota</taxon>
        <taxon>Fungi</taxon>
        <taxon>Dikarya</taxon>
        <taxon>Ascomycota</taxon>
        <taxon>Pezizomycotina</taxon>
        <taxon>Eurotiomycetes</taxon>
        <taxon>Chaetothyriomycetidae</taxon>
        <taxon>Chaetothyriales</taxon>
        <taxon>Herpotrichiellaceae</taxon>
        <taxon>Exophiala</taxon>
    </lineage>
</organism>
<accession>A0A0D1YX42</accession>
<name>A0A0D1YX42_9EURO</name>
<reference evidence="6 7" key="1">
    <citation type="submission" date="2015-01" db="EMBL/GenBank/DDBJ databases">
        <title>The Genome Sequence of Exophiala sideris CBS121828.</title>
        <authorList>
            <consortium name="The Broad Institute Genomics Platform"/>
            <person name="Cuomo C."/>
            <person name="de Hoog S."/>
            <person name="Gorbushina A."/>
            <person name="Stielow B."/>
            <person name="Teixiera M."/>
            <person name="Abouelleil A."/>
            <person name="Chapman S.B."/>
            <person name="Priest M."/>
            <person name="Young S.K."/>
            <person name="Wortman J."/>
            <person name="Nusbaum C."/>
            <person name="Birren B."/>
        </authorList>
    </citation>
    <scope>NUCLEOTIDE SEQUENCE [LARGE SCALE GENOMIC DNA]</scope>
    <source>
        <strain evidence="6 7">CBS 121828</strain>
    </source>
</reference>
<evidence type="ECO:0000313" key="7">
    <source>
        <dbReference type="Proteomes" id="UP000053599"/>
    </source>
</evidence>
<dbReference type="Gene3D" id="1.20.1250.20">
    <property type="entry name" value="MFS general substrate transporter like domains"/>
    <property type="match status" value="1"/>
</dbReference>
<dbReference type="InterPro" id="IPR036259">
    <property type="entry name" value="MFS_trans_sf"/>
</dbReference>
<evidence type="ECO:0000256" key="3">
    <source>
        <dbReference type="ARBA" id="ARBA00022989"/>
    </source>
</evidence>
<dbReference type="Pfam" id="PF00083">
    <property type="entry name" value="Sugar_tr"/>
    <property type="match status" value="1"/>
</dbReference>
<evidence type="ECO:0000256" key="1">
    <source>
        <dbReference type="ARBA" id="ARBA00004141"/>
    </source>
</evidence>
<evidence type="ECO:0000256" key="2">
    <source>
        <dbReference type="ARBA" id="ARBA00022692"/>
    </source>
</evidence>
<dbReference type="GO" id="GO:0016020">
    <property type="term" value="C:membrane"/>
    <property type="evidence" value="ECO:0007669"/>
    <property type="project" value="UniProtKB-SubCell"/>
</dbReference>
<evidence type="ECO:0000313" key="6">
    <source>
        <dbReference type="EMBL" id="KIV79373.1"/>
    </source>
</evidence>
<evidence type="ECO:0000256" key="4">
    <source>
        <dbReference type="ARBA" id="ARBA00023136"/>
    </source>
</evidence>
<dbReference type="SUPFAM" id="SSF103473">
    <property type="entry name" value="MFS general substrate transporter"/>
    <property type="match status" value="1"/>
</dbReference>
<dbReference type="Proteomes" id="UP000053599">
    <property type="component" value="Unassembled WGS sequence"/>
</dbReference>
<dbReference type="InterPro" id="IPR005828">
    <property type="entry name" value="MFS_sugar_transport-like"/>
</dbReference>
<feature type="transmembrane region" description="Helical" evidence="5">
    <location>
        <begin position="27"/>
        <end position="47"/>
    </location>
</feature>
<keyword evidence="2 5" id="KW-0812">Transmembrane</keyword>
<dbReference type="OrthoDB" id="6612291at2759"/>